<dbReference type="AlphaFoldDB" id="A0A7Z0S4K9"/>
<feature type="DNA-binding region" description="H-T-H motif" evidence="2">
    <location>
        <begin position="28"/>
        <end position="47"/>
    </location>
</feature>
<proteinExistence type="predicted"/>
<dbReference type="PROSITE" id="PS50977">
    <property type="entry name" value="HTH_TETR_2"/>
    <property type="match status" value="1"/>
</dbReference>
<dbReference type="InterPro" id="IPR009057">
    <property type="entry name" value="Homeodomain-like_sf"/>
</dbReference>
<dbReference type="PANTHER" id="PTHR43479">
    <property type="entry name" value="ACREF/ENVCD OPERON REPRESSOR-RELATED"/>
    <property type="match status" value="1"/>
</dbReference>
<evidence type="ECO:0000313" key="5">
    <source>
        <dbReference type="Proteomes" id="UP000589521"/>
    </source>
</evidence>
<dbReference type="Gene3D" id="1.10.357.10">
    <property type="entry name" value="Tetracycline Repressor, domain 2"/>
    <property type="match status" value="1"/>
</dbReference>
<dbReference type="InterPro" id="IPR001647">
    <property type="entry name" value="HTH_TetR"/>
</dbReference>
<dbReference type="InterPro" id="IPR039532">
    <property type="entry name" value="TetR_C_Firmicutes"/>
</dbReference>
<dbReference type="SUPFAM" id="SSF46689">
    <property type="entry name" value="Homeodomain-like"/>
    <property type="match status" value="1"/>
</dbReference>
<evidence type="ECO:0000313" key="4">
    <source>
        <dbReference type="EMBL" id="NYS96511.1"/>
    </source>
</evidence>
<name>A0A7Z0S4K9_9STRE</name>
<dbReference type="EMBL" id="JACBXX010000119">
    <property type="protein sequence ID" value="NYS96511.1"/>
    <property type="molecule type" value="Genomic_DNA"/>
</dbReference>
<dbReference type="Pfam" id="PF00440">
    <property type="entry name" value="TetR_N"/>
    <property type="match status" value="1"/>
</dbReference>
<evidence type="ECO:0000256" key="1">
    <source>
        <dbReference type="ARBA" id="ARBA00023125"/>
    </source>
</evidence>
<sequence>MGMSQFSKRAFADAFENMLISTPIEKIRITHLAKKVGTSPQTFYYHFKDKYDLIAWIYLQDYANVTSNQTQTFSATQLLQMNMVLHQRKHFYRKVFTDQSQNAIEGYAITHQMKHLRKAVTEWQSSPITIDQEMAILYHQYGVLNLFKDWLFDRLPIDVHTLSQFQYDRTPDFLKKALNSDDFENLQ</sequence>
<evidence type="ECO:0000259" key="3">
    <source>
        <dbReference type="PROSITE" id="PS50977"/>
    </source>
</evidence>
<accession>A0A7Z0S4K9</accession>
<reference evidence="4 5" key="1">
    <citation type="submission" date="2020-07" db="EMBL/GenBank/DDBJ databases">
        <title>MOT database genomes.</title>
        <authorList>
            <person name="Joseph S."/>
            <person name="Aduse-Opoku J."/>
            <person name="Hashim A."/>
            <person name="Wade W."/>
            <person name="Curtis M."/>
        </authorList>
    </citation>
    <scope>NUCLEOTIDE SEQUENCE [LARGE SCALE GENOMIC DNA]</scope>
    <source>
        <strain evidence="4 5">STR</strain>
    </source>
</reference>
<dbReference type="InterPro" id="IPR050624">
    <property type="entry name" value="HTH-type_Tx_Regulator"/>
</dbReference>
<protein>
    <submittedName>
        <fullName evidence="4">TetR/AcrR family transcriptional regulator C-terminal domain-containing protein</fullName>
    </submittedName>
</protein>
<dbReference type="Pfam" id="PF14278">
    <property type="entry name" value="TetR_C_8"/>
    <property type="match status" value="1"/>
</dbReference>
<evidence type="ECO:0000256" key="2">
    <source>
        <dbReference type="PROSITE-ProRule" id="PRU00335"/>
    </source>
</evidence>
<comment type="caution">
    <text evidence="4">The sequence shown here is derived from an EMBL/GenBank/DDBJ whole genome shotgun (WGS) entry which is preliminary data.</text>
</comment>
<feature type="domain" description="HTH tetR-type" evidence="3">
    <location>
        <begin position="5"/>
        <end position="65"/>
    </location>
</feature>
<dbReference type="RefSeq" id="WP_179925240.1">
    <property type="nucleotide sequence ID" value="NZ_JACBXX010000119.1"/>
</dbReference>
<organism evidence="4 5">
    <name type="scientific">Streptococcus danieliae</name>
    <dbReference type="NCBI Taxonomy" id="747656"/>
    <lineage>
        <taxon>Bacteria</taxon>
        <taxon>Bacillati</taxon>
        <taxon>Bacillota</taxon>
        <taxon>Bacilli</taxon>
        <taxon>Lactobacillales</taxon>
        <taxon>Streptococcaceae</taxon>
        <taxon>Streptococcus</taxon>
    </lineage>
</organism>
<dbReference type="GO" id="GO:0003677">
    <property type="term" value="F:DNA binding"/>
    <property type="evidence" value="ECO:0007669"/>
    <property type="project" value="UniProtKB-UniRule"/>
</dbReference>
<gene>
    <name evidence="4" type="ORF">HZY94_04875</name>
</gene>
<keyword evidence="1 2" id="KW-0238">DNA-binding</keyword>
<dbReference type="PANTHER" id="PTHR43479:SF7">
    <property type="entry name" value="TETR-FAMILY TRANSCRIPTIONAL REGULATOR"/>
    <property type="match status" value="1"/>
</dbReference>
<dbReference type="Proteomes" id="UP000589521">
    <property type="component" value="Unassembled WGS sequence"/>
</dbReference>